<evidence type="ECO:0000313" key="3">
    <source>
        <dbReference type="Proteomes" id="UP000756132"/>
    </source>
</evidence>
<name>A0A9Q8L827_PASFU</name>
<dbReference type="KEGG" id="ffu:CLAFUR5_00796"/>
<organism evidence="2 3">
    <name type="scientific">Passalora fulva</name>
    <name type="common">Tomato leaf mold</name>
    <name type="synonym">Cladosporium fulvum</name>
    <dbReference type="NCBI Taxonomy" id="5499"/>
    <lineage>
        <taxon>Eukaryota</taxon>
        <taxon>Fungi</taxon>
        <taxon>Dikarya</taxon>
        <taxon>Ascomycota</taxon>
        <taxon>Pezizomycotina</taxon>
        <taxon>Dothideomycetes</taxon>
        <taxon>Dothideomycetidae</taxon>
        <taxon>Mycosphaerellales</taxon>
        <taxon>Mycosphaerellaceae</taxon>
        <taxon>Fulvia</taxon>
    </lineage>
</organism>
<proteinExistence type="predicted"/>
<dbReference type="GeneID" id="71980674"/>
<gene>
    <name evidence="2" type="ORF">CLAFUR5_00796</name>
</gene>
<dbReference type="Proteomes" id="UP000756132">
    <property type="component" value="Chromosome 1"/>
</dbReference>
<dbReference type="RefSeq" id="XP_047756795.1">
    <property type="nucleotide sequence ID" value="XM_047899944.1"/>
</dbReference>
<reference evidence="2" key="1">
    <citation type="submission" date="2021-12" db="EMBL/GenBank/DDBJ databases">
        <authorList>
            <person name="Zaccaron A."/>
            <person name="Stergiopoulos I."/>
        </authorList>
    </citation>
    <scope>NUCLEOTIDE SEQUENCE</scope>
    <source>
        <strain evidence="2">Race5_Kim</strain>
    </source>
</reference>
<dbReference type="EMBL" id="CP090163">
    <property type="protein sequence ID" value="UJO12429.1"/>
    <property type="molecule type" value="Genomic_DNA"/>
</dbReference>
<sequence length="268" mass="30788">MQIPVFLLTAVANAARQPYDRPTVGYITAVRPTGLTNWSQVEWHNREFSRCLLPGNRSWPGVHRNRHPHLSRRPIADDSRHRSRARDRHWRADWPSSLQSFTGQGYNPSVNDLNFTGLIEKLHLRDEGGRVHIETVPTLPQMVQSIHDSGANVVLQLDLKDKEAVEPAYWQLKNLTNRAGVPANRWCIYKLQATWWKTPKEFEALPWVRDAFREDVRLAYIPVHKPQDEGDWDVFGGLKAFARTNYTISAETEMRAKGGLLQGLLDLV</sequence>
<dbReference type="PANTHER" id="PTHR43805">
    <property type="entry name" value="GLYCEROPHOSPHORYL DIESTER PHOSPHODIESTERASE"/>
    <property type="match status" value="1"/>
</dbReference>
<evidence type="ECO:0000313" key="2">
    <source>
        <dbReference type="EMBL" id="UJO12429.1"/>
    </source>
</evidence>
<feature type="compositionally biased region" description="Basic residues" evidence="1">
    <location>
        <begin position="63"/>
        <end position="72"/>
    </location>
</feature>
<dbReference type="OrthoDB" id="3643694at2759"/>
<evidence type="ECO:0000256" key="1">
    <source>
        <dbReference type="SAM" id="MobiDB-lite"/>
    </source>
</evidence>
<reference evidence="2" key="2">
    <citation type="journal article" date="2022" name="Microb. Genom.">
        <title>A chromosome-scale genome assembly of the tomato pathogen Cladosporium fulvum reveals a compartmentalized genome architecture and the presence of a dispensable chromosome.</title>
        <authorList>
            <person name="Zaccaron A.Z."/>
            <person name="Chen L.H."/>
            <person name="Samaras A."/>
            <person name="Stergiopoulos I."/>
        </authorList>
    </citation>
    <scope>NUCLEOTIDE SEQUENCE</scope>
    <source>
        <strain evidence="2">Race5_Kim</strain>
    </source>
</reference>
<dbReference type="AlphaFoldDB" id="A0A9Q8L827"/>
<feature type="region of interest" description="Disordered" evidence="1">
    <location>
        <begin position="62"/>
        <end position="88"/>
    </location>
</feature>
<keyword evidence="3" id="KW-1185">Reference proteome</keyword>
<protein>
    <submittedName>
        <fullName evidence="2">Uncharacterized protein</fullName>
    </submittedName>
</protein>
<dbReference type="PANTHER" id="PTHR43805:SF1">
    <property type="entry name" value="GP-PDE DOMAIN-CONTAINING PROTEIN"/>
    <property type="match status" value="1"/>
</dbReference>
<accession>A0A9Q8L827</accession>